<accession>A0A7G9TC87</accession>
<sequence>MRANPILFATAMCLALSACQPSETRTSSRLPPSTPSDTDLLARGEYLVRTTGCNDCHTPGYAESGGTTDKAGWLVGSPMGFHGPWGTTYPSNLRLRMQQLTEAQWLEYSANLRTRPMMPDFAVRAMTEEDRRAIYRFIHSLGAAGQPAPEALPPGQTPPAPYLGLVLPTPPADAPAAH</sequence>
<dbReference type="InterPro" id="IPR009056">
    <property type="entry name" value="Cyt_c-like_dom"/>
</dbReference>
<organism evidence="5 6">
    <name type="scientific">Pseudoxanthomonas mexicana</name>
    <dbReference type="NCBI Taxonomy" id="128785"/>
    <lineage>
        <taxon>Bacteria</taxon>
        <taxon>Pseudomonadati</taxon>
        <taxon>Pseudomonadota</taxon>
        <taxon>Gammaproteobacteria</taxon>
        <taxon>Lysobacterales</taxon>
        <taxon>Lysobacteraceae</taxon>
        <taxon>Pseudoxanthomonas</taxon>
    </lineage>
</organism>
<evidence type="ECO:0000313" key="5">
    <source>
        <dbReference type="EMBL" id="QNN77712.1"/>
    </source>
</evidence>
<dbReference type="GeneID" id="81472837"/>
<dbReference type="InterPro" id="IPR036909">
    <property type="entry name" value="Cyt_c-like_dom_sf"/>
</dbReference>
<evidence type="ECO:0000259" key="4">
    <source>
        <dbReference type="Pfam" id="PF00034"/>
    </source>
</evidence>
<dbReference type="GO" id="GO:0046872">
    <property type="term" value="F:metal ion binding"/>
    <property type="evidence" value="ECO:0007669"/>
    <property type="project" value="UniProtKB-KW"/>
</dbReference>
<dbReference type="GO" id="GO:0009055">
    <property type="term" value="F:electron transfer activity"/>
    <property type="evidence" value="ECO:0007669"/>
    <property type="project" value="InterPro"/>
</dbReference>
<dbReference type="EMBL" id="CP060731">
    <property type="protein sequence ID" value="QNN77712.1"/>
    <property type="molecule type" value="Genomic_DNA"/>
</dbReference>
<evidence type="ECO:0000256" key="3">
    <source>
        <dbReference type="ARBA" id="ARBA00023004"/>
    </source>
</evidence>
<feature type="domain" description="Cytochrome c" evidence="4">
    <location>
        <begin position="42"/>
        <end position="141"/>
    </location>
</feature>
<evidence type="ECO:0000256" key="2">
    <source>
        <dbReference type="ARBA" id="ARBA00022723"/>
    </source>
</evidence>
<dbReference type="Proteomes" id="UP000515838">
    <property type="component" value="Chromosome"/>
</dbReference>
<dbReference type="GO" id="GO:0020037">
    <property type="term" value="F:heme binding"/>
    <property type="evidence" value="ECO:0007669"/>
    <property type="project" value="InterPro"/>
</dbReference>
<keyword evidence="3" id="KW-0408">Iron</keyword>
<dbReference type="Gene3D" id="1.10.760.10">
    <property type="entry name" value="Cytochrome c-like domain"/>
    <property type="match status" value="1"/>
</dbReference>
<dbReference type="Pfam" id="PF00034">
    <property type="entry name" value="Cytochrom_C"/>
    <property type="match status" value="1"/>
</dbReference>
<reference evidence="5 6" key="1">
    <citation type="submission" date="2020-08" db="EMBL/GenBank/DDBJ databases">
        <title>Streptomycin Non-resistant strain, P. mexicana.</title>
        <authorList>
            <person name="Ganesh-Kumar S."/>
            <person name="Zhe T."/>
            <person name="Yu Z."/>
            <person name="Min Y."/>
        </authorList>
    </citation>
    <scope>NUCLEOTIDE SEQUENCE [LARGE SCALE GENOMIC DNA]</scope>
    <source>
        <strain evidence="5 6">GTZY2</strain>
    </source>
</reference>
<dbReference type="SUPFAM" id="SSF46626">
    <property type="entry name" value="Cytochrome c"/>
    <property type="match status" value="1"/>
</dbReference>
<gene>
    <name evidence="5" type="ORF">IAE60_17745</name>
</gene>
<dbReference type="AlphaFoldDB" id="A0A7G9TC87"/>
<protein>
    <submittedName>
        <fullName evidence="5">C-type cytochrome</fullName>
    </submittedName>
</protein>
<dbReference type="RefSeq" id="WP_187573237.1">
    <property type="nucleotide sequence ID" value="NZ_CP060731.1"/>
</dbReference>
<keyword evidence="2" id="KW-0479">Metal-binding</keyword>
<evidence type="ECO:0000313" key="6">
    <source>
        <dbReference type="Proteomes" id="UP000515838"/>
    </source>
</evidence>
<evidence type="ECO:0000256" key="1">
    <source>
        <dbReference type="ARBA" id="ARBA00022617"/>
    </source>
</evidence>
<keyword evidence="1" id="KW-0349">Heme</keyword>
<dbReference type="PROSITE" id="PS51257">
    <property type="entry name" value="PROKAR_LIPOPROTEIN"/>
    <property type="match status" value="1"/>
</dbReference>
<name>A0A7G9TC87_PSEMX</name>
<proteinExistence type="predicted"/>